<keyword evidence="9" id="KW-1185">Reference proteome</keyword>
<dbReference type="STRING" id="177199.A0A420XY45"/>
<comment type="subunit">
    <text evidence="5">Component of the eukaryotic translation initiation factor 3 (eIF-3) complex.</text>
</comment>
<dbReference type="GO" id="GO:0001732">
    <property type="term" value="P:formation of cytoplasmic translation initiation complex"/>
    <property type="evidence" value="ECO:0007669"/>
    <property type="project" value="UniProtKB-UniRule"/>
</dbReference>
<dbReference type="HAMAP" id="MF_03012">
    <property type="entry name" value="eIF3m"/>
    <property type="match status" value="1"/>
</dbReference>
<reference evidence="8 9" key="1">
    <citation type="submission" date="2018-08" db="EMBL/GenBank/DDBJ databases">
        <title>Draft genome of the lignicolous fungus Coniochaeta pulveracea.</title>
        <authorList>
            <person name="Borstlap C.J."/>
            <person name="De Witt R.N."/>
            <person name="Botha A."/>
            <person name="Volschenk H."/>
        </authorList>
    </citation>
    <scope>NUCLEOTIDE SEQUENCE [LARGE SCALE GENOMIC DNA]</scope>
    <source>
        <strain evidence="8 9">CAB683</strain>
    </source>
</reference>
<evidence type="ECO:0000256" key="1">
    <source>
        <dbReference type="ARBA" id="ARBA00008482"/>
    </source>
</evidence>
<evidence type="ECO:0000313" key="9">
    <source>
        <dbReference type="Proteomes" id="UP000275385"/>
    </source>
</evidence>
<dbReference type="Proteomes" id="UP000275385">
    <property type="component" value="Unassembled WGS sequence"/>
</dbReference>
<dbReference type="SMART" id="SM00088">
    <property type="entry name" value="PINT"/>
    <property type="match status" value="1"/>
</dbReference>
<dbReference type="GO" id="GO:0016282">
    <property type="term" value="C:eukaryotic 43S preinitiation complex"/>
    <property type="evidence" value="ECO:0007669"/>
    <property type="project" value="UniProtKB-UniRule"/>
</dbReference>
<feature type="compositionally biased region" description="Polar residues" evidence="6">
    <location>
        <begin position="38"/>
        <end position="67"/>
    </location>
</feature>
<evidence type="ECO:0000256" key="3">
    <source>
        <dbReference type="ARBA" id="ARBA00022540"/>
    </source>
</evidence>
<protein>
    <recommendedName>
        <fullName evidence="5">Eukaryotic translation initiation factor 3 subunit M</fullName>
        <shortName evidence="5">eIF3m</shortName>
    </recommendedName>
</protein>
<proteinExistence type="inferred from homology"/>
<feature type="compositionally biased region" description="Basic and acidic residues" evidence="6">
    <location>
        <begin position="516"/>
        <end position="531"/>
    </location>
</feature>
<dbReference type="Pfam" id="PF01399">
    <property type="entry name" value="PCI"/>
    <property type="match status" value="1"/>
</dbReference>
<comment type="similarity">
    <text evidence="5">Belongs to the eIF-3 subunit M family.</text>
</comment>
<sequence length="531" mass="60275">MEPQPNFRSAVGGVRRRYSDPGPQDNSTPYRFSEVDSAPQTTPSLSESVASGHPSSTRQYDSRSPTRLTVEEAIKKLQELLKQKRRLDKPTKKMPQLFFVDGTFAELAQAMADIVQVGDQVKPMLEKDQKEDALAAIVKASIHLNSIAEKDYNPSYNLLIYLVLEFAQDPKKYLPTMCGNILKPITSSPQHHFALASNALTTIFNTLDEKNPLRYNVFVQMVRLVKANNAYDLLKPSLMNLKDWLKSWDTDEEAQRNLFVELAEVASEGGDDEESYEFLKKALGTFDADDKEELTSEEAQRIALRAVRMGLLSNNTYLFQDLCALPAVQALADSHPVYSNLLDIFNEQDLEDYNDFKEENKGFLEQEKLDDAKLERKMRLLTFASLAASSPNREISYDAIAKALQIPMNQVELWAIDVIRATLVEGRLSQQQKVFLIHRVTYRVFAMKQWRELDTRLHQVKDTFVQLAAVVRRQQTEVNAQKERDQAEIERKLANVNLGEGQRGDRRGGRGGFGGKPRDAPAPKERDDNDD</sequence>
<dbReference type="GO" id="GO:0071541">
    <property type="term" value="C:eukaryotic translation initiation factor 3 complex, eIF3m"/>
    <property type="evidence" value="ECO:0007669"/>
    <property type="project" value="UniProtKB-UniRule"/>
</dbReference>
<dbReference type="InterPro" id="IPR000717">
    <property type="entry name" value="PCI_dom"/>
</dbReference>
<dbReference type="PANTHER" id="PTHR15350">
    <property type="entry name" value="COP9 SIGNALOSOME COMPLEX SUBUNIT 7/DENDRITIC CELL PROTEIN GA17"/>
    <property type="match status" value="1"/>
</dbReference>
<accession>A0A420XY45</accession>
<evidence type="ECO:0000256" key="2">
    <source>
        <dbReference type="ARBA" id="ARBA00022490"/>
    </source>
</evidence>
<comment type="caution">
    <text evidence="8">The sequence shown here is derived from an EMBL/GenBank/DDBJ whole genome shotgun (WGS) entry which is preliminary data.</text>
</comment>
<keyword evidence="2 5" id="KW-0963">Cytoplasm</keyword>
<dbReference type="PANTHER" id="PTHR15350:SF2">
    <property type="entry name" value="EUKARYOTIC TRANSLATION INITIATION FACTOR 3 SUBUNIT M"/>
    <property type="match status" value="1"/>
</dbReference>
<dbReference type="GO" id="GO:0033290">
    <property type="term" value="C:eukaryotic 48S preinitiation complex"/>
    <property type="evidence" value="ECO:0007669"/>
    <property type="project" value="UniProtKB-UniRule"/>
</dbReference>
<gene>
    <name evidence="8" type="ORF">DL546_001926</name>
</gene>
<dbReference type="InterPro" id="IPR027528">
    <property type="entry name" value="eIF3m"/>
</dbReference>
<keyword evidence="3 5" id="KW-0396">Initiation factor</keyword>
<comment type="subcellular location">
    <subcellularLocation>
        <location evidence="5">Cytoplasm</location>
    </subcellularLocation>
</comment>
<feature type="domain" description="PCI" evidence="7">
    <location>
        <begin position="271"/>
        <end position="442"/>
    </location>
</feature>
<dbReference type="OrthoDB" id="10267031at2759"/>
<feature type="compositionally biased region" description="Basic and acidic residues" evidence="6">
    <location>
        <begin position="482"/>
        <end position="493"/>
    </location>
</feature>
<feature type="region of interest" description="Disordered" evidence="6">
    <location>
        <begin position="1"/>
        <end position="67"/>
    </location>
</feature>
<feature type="region of interest" description="Disordered" evidence="6">
    <location>
        <begin position="482"/>
        <end position="531"/>
    </location>
</feature>
<evidence type="ECO:0000313" key="8">
    <source>
        <dbReference type="EMBL" id="RKU40575.1"/>
    </source>
</evidence>
<keyword evidence="4 5" id="KW-0648">Protein biosynthesis</keyword>
<comment type="function">
    <text evidence="5">Component of the eukaryotic translation initiation factor 3 (eIF-3) complex, which is involved in protein synthesis of a specialized repertoire of mRNAs and, together with other initiation factors, stimulates binding of mRNA and methionyl-tRNAi to the 40S ribosome. The eIF-3 complex specifically targets and initiates translation of a subset of mRNAs involved in cell proliferation.</text>
</comment>
<dbReference type="EMBL" id="QVQW01000098">
    <property type="protein sequence ID" value="RKU40575.1"/>
    <property type="molecule type" value="Genomic_DNA"/>
</dbReference>
<evidence type="ECO:0000256" key="6">
    <source>
        <dbReference type="SAM" id="MobiDB-lite"/>
    </source>
</evidence>
<name>A0A420XY45_9PEZI</name>
<evidence type="ECO:0000256" key="5">
    <source>
        <dbReference type="HAMAP-Rule" id="MF_03012"/>
    </source>
</evidence>
<dbReference type="AlphaFoldDB" id="A0A420XY45"/>
<dbReference type="InterPro" id="IPR045237">
    <property type="entry name" value="COPS7/eIF3m"/>
</dbReference>
<comment type="similarity">
    <text evidence="1">Belongs to the CSN7/EIF3M family. CSN7 subfamily.</text>
</comment>
<organism evidence="8 9">
    <name type="scientific">Coniochaeta pulveracea</name>
    <dbReference type="NCBI Taxonomy" id="177199"/>
    <lineage>
        <taxon>Eukaryota</taxon>
        <taxon>Fungi</taxon>
        <taxon>Dikarya</taxon>
        <taxon>Ascomycota</taxon>
        <taxon>Pezizomycotina</taxon>
        <taxon>Sordariomycetes</taxon>
        <taxon>Sordariomycetidae</taxon>
        <taxon>Coniochaetales</taxon>
        <taxon>Coniochaetaceae</taxon>
        <taxon>Coniochaeta</taxon>
    </lineage>
</organism>
<evidence type="ECO:0000259" key="7">
    <source>
        <dbReference type="PROSITE" id="PS50250"/>
    </source>
</evidence>
<evidence type="ECO:0000256" key="4">
    <source>
        <dbReference type="ARBA" id="ARBA00022917"/>
    </source>
</evidence>
<dbReference type="PROSITE" id="PS50250">
    <property type="entry name" value="PCI"/>
    <property type="match status" value="1"/>
</dbReference>
<dbReference type="GO" id="GO:0003743">
    <property type="term" value="F:translation initiation factor activity"/>
    <property type="evidence" value="ECO:0007669"/>
    <property type="project" value="UniProtKB-UniRule"/>
</dbReference>